<dbReference type="AlphaFoldDB" id="A0A0K2U552"/>
<accession>A0A0K2U552</accession>
<sequence length="69" mass="8007">CFFNLLDCFTDDPIQRDLSSKELFCVWKGQGIAEGHSPKDFLRNTILSLVVTYVERSILRRSTTNHFNI</sequence>
<reference evidence="1" key="1">
    <citation type="submission" date="2014-05" db="EMBL/GenBank/DDBJ databases">
        <authorList>
            <person name="Chronopoulou M."/>
        </authorList>
    </citation>
    <scope>NUCLEOTIDE SEQUENCE</scope>
    <source>
        <tissue evidence="1">Whole organism</tissue>
    </source>
</reference>
<dbReference type="EMBL" id="HACA01015824">
    <property type="protein sequence ID" value="CDW33185.1"/>
    <property type="molecule type" value="Transcribed_RNA"/>
</dbReference>
<evidence type="ECO:0000313" key="1">
    <source>
        <dbReference type="EMBL" id="CDW33185.1"/>
    </source>
</evidence>
<protein>
    <submittedName>
        <fullName evidence="1">Uncharacterized protein</fullName>
    </submittedName>
</protein>
<organism evidence="1">
    <name type="scientific">Lepeophtheirus salmonis</name>
    <name type="common">Salmon louse</name>
    <name type="synonym">Caligus salmonis</name>
    <dbReference type="NCBI Taxonomy" id="72036"/>
    <lineage>
        <taxon>Eukaryota</taxon>
        <taxon>Metazoa</taxon>
        <taxon>Ecdysozoa</taxon>
        <taxon>Arthropoda</taxon>
        <taxon>Crustacea</taxon>
        <taxon>Multicrustacea</taxon>
        <taxon>Hexanauplia</taxon>
        <taxon>Copepoda</taxon>
        <taxon>Siphonostomatoida</taxon>
        <taxon>Caligidae</taxon>
        <taxon>Lepeophtheirus</taxon>
    </lineage>
</organism>
<proteinExistence type="predicted"/>
<feature type="non-terminal residue" evidence="1">
    <location>
        <position position="1"/>
    </location>
</feature>
<name>A0A0K2U552_LEPSM</name>